<dbReference type="InterPro" id="IPR005863">
    <property type="entry name" value="UDP-N-AcMur_synth"/>
</dbReference>
<dbReference type="GO" id="GO:0071555">
    <property type="term" value="P:cell wall organization"/>
    <property type="evidence" value="ECO:0007669"/>
    <property type="project" value="UniProtKB-KW"/>
</dbReference>
<dbReference type="InterPro" id="IPR013221">
    <property type="entry name" value="Mur_ligase_cen"/>
</dbReference>
<comment type="similarity">
    <text evidence="10">Belongs to the MurCDEF family. MurF subfamily.</text>
</comment>
<keyword evidence="6 10" id="KW-0133">Cell shape</keyword>
<name>A0A6M8T2D2_9NEIS</name>
<dbReference type="InterPro" id="IPR036565">
    <property type="entry name" value="Mur-like_cat_sf"/>
</dbReference>
<keyword evidence="2 10" id="KW-0436">Ligase</keyword>
<evidence type="ECO:0000256" key="1">
    <source>
        <dbReference type="ARBA" id="ARBA00022490"/>
    </source>
</evidence>
<dbReference type="Gene3D" id="3.90.190.20">
    <property type="entry name" value="Mur ligase, C-terminal domain"/>
    <property type="match status" value="1"/>
</dbReference>
<keyword evidence="16" id="KW-1185">Reference proteome</keyword>
<dbReference type="Pfam" id="PF02875">
    <property type="entry name" value="Mur_ligase_C"/>
    <property type="match status" value="1"/>
</dbReference>
<dbReference type="InterPro" id="IPR000713">
    <property type="entry name" value="Mur_ligase_N"/>
</dbReference>
<comment type="subcellular location">
    <subcellularLocation>
        <location evidence="10 11">Cytoplasm</location>
    </subcellularLocation>
</comment>
<dbReference type="GO" id="GO:0047480">
    <property type="term" value="F:UDP-N-acetylmuramoyl-tripeptide-D-alanyl-D-alanine ligase activity"/>
    <property type="evidence" value="ECO:0007669"/>
    <property type="project" value="UniProtKB-UniRule"/>
</dbReference>
<protein>
    <recommendedName>
        <fullName evidence="10 11">UDP-N-acetylmuramoyl-tripeptide--D-alanyl-D-alanine ligase</fullName>
        <ecNumber evidence="10 11">6.3.2.10</ecNumber>
    </recommendedName>
    <alternativeName>
        <fullName evidence="10">D-alanyl-D-alanine-adding enzyme</fullName>
    </alternativeName>
</protein>
<evidence type="ECO:0000256" key="5">
    <source>
        <dbReference type="ARBA" id="ARBA00022840"/>
    </source>
</evidence>
<sequence>MLNLQETAQALNGRLSGVPELVFSRVTTDSRDIRAGDLFVALKGEHFDAHDFVEQALAQGAVAAIVEKDGEGNRIVVADTLQALGQLARYWRAKHADIKLAAITGSNGKTSLKEMLASILAKHVGDASKVHATKGNLNNHIGLPLTVLGLNAQHRFVVAEMGMNHFGEIDYLTRIACPDVAVVNNAGAAHLEALGSVAGVAQAKGEIFAGLVADGVAIINHDDEFAGLWRQLADEHQCVSFGLQDAEITAEQIELGALGSQFQLLTPLGSASVQLAVPGLHNVRNALAAAATALAMQVPLADIAAGLSAWQGVKGRLQAKKAANGAQILDDSYNANPDSMRAAIDVLAAMGAKHTILVLGDMGEVGADAAEQHALIGAYAQQQGIAALFAVGEHMAHAVGAFGERGQHFASKAQLLTSLRAALTPESMVLVKGSRFMRMEDVVNELEGAQPCC</sequence>
<keyword evidence="7 10" id="KW-0573">Peptidoglycan synthesis</keyword>
<keyword evidence="3 10" id="KW-0132">Cell division</keyword>
<comment type="function">
    <text evidence="10 11">Involved in cell wall formation. Catalyzes the final step in the synthesis of UDP-N-acetylmuramoyl-pentapeptide, the precursor of murein.</text>
</comment>
<evidence type="ECO:0000256" key="7">
    <source>
        <dbReference type="ARBA" id="ARBA00022984"/>
    </source>
</evidence>
<dbReference type="GO" id="GO:0008360">
    <property type="term" value="P:regulation of cell shape"/>
    <property type="evidence" value="ECO:0007669"/>
    <property type="project" value="UniProtKB-KW"/>
</dbReference>
<dbReference type="SUPFAM" id="SSF53623">
    <property type="entry name" value="MurD-like peptide ligases, catalytic domain"/>
    <property type="match status" value="1"/>
</dbReference>
<dbReference type="EC" id="6.3.2.10" evidence="10 11"/>
<dbReference type="InterPro" id="IPR004101">
    <property type="entry name" value="Mur_ligase_C"/>
</dbReference>
<dbReference type="KEGG" id="dee:HQN60_07120"/>
<dbReference type="InterPro" id="IPR051046">
    <property type="entry name" value="MurCDEF_CellWall_CoF430Synth"/>
</dbReference>
<dbReference type="NCBIfam" id="TIGR01143">
    <property type="entry name" value="murF"/>
    <property type="match status" value="1"/>
</dbReference>
<dbReference type="GO" id="GO:0005737">
    <property type="term" value="C:cytoplasm"/>
    <property type="evidence" value="ECO:0007669"/>
    <property type="project" value="UniProtKB-SubCell"/>
</dbReference>
<evidence type="ECO:0000256" key="3">
    <source>
        <dbReference type="ARBA" id="ARBA00022618"/>
    </source>
</evidence>
<feature type="domain" description="Mur ligase N-terminal catalytic" evidence="12">
    <location>
        <begin position="25"/>
        <end position="89"/>
    </location>
</feature>
<feature type="binding site" evidence="10">
    <location>
        <begin position="105"/>
        <end position="111"/>
    </location>
    <ligand>
        <name>ATP</name>
        <dbReference type="ChEBI" id="CHEBI:30616"/>
    </ligand>
</feature>
<dbReference type="UniPathway" id="UPA00219"/>
<keyword evidence="8 10" id="KW-0131">Cell cycle</keyword>
<dbReference type="AlphaFoldDB" id="A0A6M8T2D2"/>
<evidence type="ECO:0000256" key="10">
    <source>
        <dbReference type="HAMAP-Rule" id="MF_02019"/>
    </source>
</evidence>
<dbReference type="PANTHER" id="PTHR43024:SF1">
    <property type="entry name" value="UDP-N-ACETYLMURAMOYL-TRIPEPTIDE--D-ALANYL-D-ALANINE LIGASE"/>
    <property type="match status" value="1"/>
</dbReference>
<evidence type="ECO:0000259" key="14">
    <source>
        <dbReference type="Pfam" id="PF08245"/>
    </source>
</evidence>
<evidence type="ECO:0000256" key="9">
    <source>
        <dbReference type="ARBA" id="ARBA00023316"/>
    </source>
</evidence>
<dbReference type="Gene3D" id="3.40.1390.10">
    <property type="entry name" value="MurE/MurF, N-terminal domain"/>
    <property type="match status" value="1"/>
</dbReference>
<evidence type="ECO:0000256" key="4">
    <source>
        <dbReference type="ARBA" id="ARBA00022741"/>
    </source>
</evidence>
<evidence type="ECO:0000256" key="8">
    <source>
        <dbReference type="ARBA" id="ARBA00023306"/>
    </source>
</evidence>
<dbReference type="HAMAP" id="MF_02019">
    <property type="entry name" value="MurF"/>
    <property type="match status" value="1"/>
</dbReference>
<gene>
    <name evidence="10" type="primary">murF</name>
    <name evidence="15" type="ORF">HQN60_07120</name>
</gene>
<dbReference type="Proteomes" id="UP000504844">
    <property type="component" value="Chromosome"/>
</dbReference>
<evidence type="ECO:0000256" key="11">
    <source>
        <dbReference type="RuleBase" id="RU004136"/>
    </source>
</evidence>
<evidence type="ECO:0000313" key="15">
    <source>
        <dbReference type="EMBL" id="QKJ68137.1"/>
    </source>
</evidence>
<feature type="domain" description="Mur ligase C-terminal" evidence="13">
    <location>
        <begin position="315"/>
        <end position="435"/>
    </location>
</feature>
<dbReference type="EMBL" id="CP054143">
    <property type="protein sequence ID" value="QKJ68137.1"/>
    <property type="molecule type" value="Genomic_DNA"/>
</dbReference>
<dbReference type="InterPro" id="IPR036615">
    <property type="entry name" value="Mur_ligase_C_dom_sf"/>
</dbReference>
<dbReference type="PANTHER" id="PTHR43024">
    <property type="entry name" value="UDP-N-ACETYLMURAMOYL-TRIPEPTIDE--D-ALANYL-D-ALANINE LIGASE"/>
    <property type="match status" value="1"/>
</dbReference>
<evidence type="ECO:0000259" key="12">
    <source>
        <dbReference type="Pfam" id="PF01225"/>
    </source>
</evidence>
<reference evidence="15 16" key="1">
    <citation type="submission" date="2020-05" db="EMBL/GenBank/DDBJ databases">
        <title>Complete genome sequence of Deefgea sp. D17.</title>
        <authorList>
            <person name="Bae J.-W."/>
            <person name="Han J.E."/>
        </authorList>
    </citation>
    <scope>NUCLEOTIDE SEQUENCE [LARGE SCALE GENOMIC DNA]</scope>
    <source>
        <strain evidence="15 16">D17</strain>
    </source>
</reference>
<dbReference type="SUPFAM" id="SSF63418">
    <property type="entry name" value="MurE/MurF N-terminal domain"/>
    <property type="match status" value="1"/>
</dbReference>
<dbReference type="Pfam" id="PF08245">
    <property type="entry name" value="Mur_ligase_M"/>
    <property type="match status" value="1"/>
</dbReference>
<dbReference type="SUPFAM" id="SSF53244">
    <property type="entry name" value="MurD-like peptide ligases, peptide-binding domain"/>
    <property type="match status" value="1"/>
</dbReference>
<dbReference type="GO" id="GO:0051301">
    <property type="term" value="P:cell division"/>
    <property type="evidence" value="ECO:0007669"/>
    <property type="project" value="UniProtKB-KW"/>
</dbReference>
<organism evidence="15 16">
    <name type="scientific">Deefgea piscis</name>
    <dbReference type="NCBI Taxonomy" id="2739061"/>
    <lineage>
        <taxon>Bacteria</taxon>
        <taxon>Pseudomonadati</taxon>
        <taxon>Pseudomonadota</taxon>
        <taxon>Betaproteobacteria</taxon>
        <taxon>Neisseriales</taxon>
        <taxon>Chitinibacteraceae</taxon>
        <taxon>Deefgea</taxon>
    </lineage>
</organism>
<accession>A0A6M8T2D2</accession>
<feature type="domain" description="Mur ligase central" evidence="14">
    <location>
        <begin position="103"/>
        <end position="293"/>
    </location>
</feature>
<keyword evidence="4 10" id="KW-0547">Nucleotide-binding</keyword>
<evidence type="ECO:0000259" key="13">
    <source>
        <dbReference type="Pfam" id="PF02875"/>
    </source>
</evidence>
<dbReference type="InterPro" id="IPR035911">
    <property type="entry name" value="MurE/MurF_N"/>
</dbReference>
<dbReference type="GO" id="GO:0005524">
    <property type="term" value="F:ATP binding"/>
    <property type="evidence" value="ECO:0007669"/>
    <property type="project" value="UniProtKB-UniRule"/>
</dbReference>
<evidence type="ECO:0000256" key="2">
    <source>
        <dbReference type="ARBA" id="ARBA00022598"/>
    </source>
</evidence>
<proteinExistence type="inferred from homology"/>
<keyword evidence="1 10" id="KW-0963">Cytoplasm</keyword>
<evidence type="ECO:0000313" key="16">
    <source>
        <dbReference type="Proteomes" id="UP000504844"/>
    </source>
</evidence>
<dbReference type="Pfam" id="PF01225">
    <property type="entry name" value="Mur_ligase"/>
    <property type="match status" value="1"/>
</dbReference>
<dbReference type="GO" id="GO:0009252">
    <property type="term" value="P:peptidoglycan biosynthetic process"/>
    <property type="evidence" value="ECO:0007669"/>
    <property type="project" value="UniProtKB-UniRule"/>
</dbReference>
<evidence type="ECO:0000256" key="6">
    <source>
        <dbReference type="ARBA" id="ARBA00022960"/>
    </source>
</evidence>
<comment type="catalytic activity">
    <reaction evidence="10 11">
        <text>D-alanyl-D-alanine + UDP-N-acetyl-alpha-D-muramoyl-L-alanyl-gamma-D-glutamyl-meso-2,6-diaminopimelate + ATP = UDP-N-acetyl-alpha-D-muramoyl-L-alanyl-gamma-D-glutamyl-meso-2,6-diaminopimeloyl-D-alanyl-D-alanine + ADP + phosphate + H(+)</text>
        <dbReference type="Rhea" id="RHEA:28374"/>
        <dbReference type="ChEBI" id="CHEBI:15378"/>
        <dbReference type="ChEBI" id="CHEBI:30616"/>
        <dbReference type="ChEBI" id="CHEBI:43474"/>
        <dbReference type="ChEBI" id="CHEBI:57822"/>
        <dbReference type="ChEBI" id="CHEBI:61386"/>
        <dbReference type="ChEBI" id="CHEBI:83905"/>
        <dbReference type="ChEBI" id="CHEBI:456216"/>
        <dbReference type="EC" id="6.3.2.10"/>
    </reaction>
</comment>
<comment type="pathway">
    <text evidence="10 11">Cell wall biogenesis; peptidoglycan biosynthesis.</text>
</comment>
<keyword evidence="9 10" id="KW-0961">Cell wall biogenesis/degradation</keyword>
<dbReference type="Gene3D" id="3.40.1190.10">
    <property type="entry name" value="Mur-like, catalytic domain"/>
    <property type="match status" value="1"/>
</dbReference>
<keyword evidence="5 10" id="KW-0067">ATP-binding</keyword>